<dbReference type="InterPro" id="IPR029058">
    <property type="entry name" value="AB_hydrolase_fold"/>
</dbReference>
<evidence type="ECO:0008006" key="3">
    <source>
        <dbReference type="Google" id="ProtNLM"/>
    </source>
</evidence>
<comment type="caution">
    <text evidence="1">The sequence shown here is derived from an EMBL/GenBank/DDBJ whole genome shotgun (WGS) entry which is preliminary data.</text>
</comment>
<dbReference type="AlphaFoldDB" id="A0A5C8V8F0"/>
<evidence type="ECO:0000313" key="2">
    <source>
        <dbReference type="Proteomes" id="UP000321456"/>
    </source>
</evidence>
<evidence type="ECO:0000313" key="1">
    <source>
        <dbReference type="EMBL" id="TXN37419.1"/>
    </source>
</evidence>
<dbReference type="EMBL" id="VRUR01000001">
    <property type="protein sequence ID" value="TXN37419.1"/>
    <property type="molecule type" value="Genomic_DNA"/>
</dbReference>
<accession>A0A5C8V8F0</accession>
<protein>
    <recommendedName>
        <fullName evidence="3">Dienelactone hydrolase domain-containing protein</fullName>
    </recommendedName>
</protein>
<organism evidence="1 2">
    <name type="scientific">Flagellimonas hymeniacidonis</name>
    <dbReference type="NCBI Taxonomy" id="2603628"/>
    <lineage>
        <taxon>Bacteria</taxon>
        <taxon>Pseudomonadati</taxon>
        <taxon>Bacteroidota</taxon>
        <taxon>Flavobacteriia</taxon>
        <taxon>Flavobacteriales</taxon>
        <taxon>Flavobacteriaceae</taxon>
        <taxon>Flagellimonas</taxon>
    </lineage>
</organism>
<gene>
    <name evidence="1" type="ORF">FVB32_03805</name>
</gene>
<dbReference type="RefSeq" id="WP_147741325.1">
    <property type="nucleotide sequence ID" value="NZ_VRUR01000001.1"/>
</dbReference>
<dbReference type="SUPFAM" id="SSF53474">
    <property type="entry name" value="alpha/beta-Hydrolases"/>
    <property type="match status" value="1"/>
</dbReference>
<keyword evidence="2" id="KW-1185">Reference proteome</keyword>
<dbReference type="Pfam" id="PF03403">
    <property type="entry name" value="PAF-AH_p_II"/>
    <property type="match status" value="1"/>
</dbReference>
<name>A0A5C8V8F0_9FLAO</name>
<sequence>MKYISLFVLVVIGNVFALSAQEELNIYGNLSFGPHRVGFEQLTHSYQTNESIRVLDISMWYPAEKDGKKLKFSDYLNYKNELSDLELLETISIGISGKANTFPKDSLELLLHSQMKASQSAEPKKDKYPLLVWSSRYGTVEYQNILSEYLTSHGYVVAFVEDKPNAPFPWQIQSTEQKEIALNRQVADLTNTISFLKQKNNIDKTKIGLLSWSYAGESVVLAQMSDSNIDVVIGLSSIGFSWGVFLGAGISEKVSPEKLNVPYLILSERIGTNGKTKTPPDIFNEMHPKSRYVSFEGLSHGSFNALEGMIPGILKTNKVQPWSKGGEIAQIGYEVICKITQNFLDAIFYKSNLVVFDEDIEKLEETLFPNTISVSIPKK</sequence>
<reference evidence="1 2" key="1">
    <citation type="submission" date="2019-08" db="EMBL/GenBank/DDBJ databases">
        <title>Professor.</title>
        <authorList>
            <person name="Park J.S."/>
        </authorList>
    </citation>
    <scope>NUCLEOTIDE SEQUENCE [LARGE SCALE GENOMIC DNA]</scope>
    <source>
        <strain evidence="1 2">176CP5-101</strain>
    </source>
</reference>
<dbReference type="Gene3D" id="3.40.50.1820">
    <property type="entry name" value="alpha/beta hydrolase"/>
    <property type="match status" value="1"/>
</dbReference>
<dbReference type="Proteomes" id="UP000321456">
    <property type="component" value="Unassembled WGS sequence"/>
</dbReference>
<proteinExistence type="predicted"/>